<organism evidence="4">
    <name type="scientific">Daucus carota subsp. sativus</name>
    <name type="common">Carrot</name>
    <dbReference type="NCBI Taxonomy" id="79200"/>
    <lineage>
        <taxon>Eukaryota</taxon>
        <taxon>Viridiplantae</taxon>
        <taxon>Streptophyta</taxon>
        <taxon>Embryophyta</taxon>
        <taxon>Tracheophyta</taxon>
        <taxon>Spermatophyta</taxon>
        <taxon>Magnoliopsida</taxon>
        <taxon>eudicotyledons</taxon>
        <taxon>Gunneridae</taxon>
        <taxon>Pentapetalae</taxon>
        <taxon>asterids</taxon>
        <taxon>campanulids</taxon>
        <taxon>Apiales</taxon>
        <taxon>Apiaceae</taxon>
        <taxon>Apioideae</taxon>
        <taxon>Scandiceae</taxon>
        <taxon>Daucinae</taxon>
        <taxon>Daucus</taxon>
        <taxon>Daucus sect. Daucus</taxon>
    </lineage>
</organism>
<dbReference type="EMBL" id="CP093349">
    <property type="protein sequence ID" value="WOH10269.1"/>
    <property type="molecule type" value="Genomic_DNA"/>
</dbReference>
<proteinExistence type="predicted"/>
<evidence type="ECO:0000313" key="6">
    <source>
        <dbReference type="Proteomes" id="UP000077755"/>
    </source>
</evidence>
<dbReference type="SUPFAM" id="SSF57889">
    <property type="entry name" value="Cysteine-rich domain"/>
    <property type="match status" value="2"/>
</dbReference>
<dbReference type="KEGG" id="dcr:108196452"/>
<reference evidence="5" key="2">
    <citation type="submission" date="2022-03" db="EMBL/GenBank/DDBJ databases">
        <title>Draft title - Genomic analysis of global carrot germplasm unveils the trajectory of domestication and the origin of high carotenoid orange carrot.</title>
        <authorList>
            <person name="Iorizzo M."/>
            <person name="Ellison S."/>
            <person name="Senalik D."/>
            <person name="Macko-Podgorni A."/>
            <person name="Grzebelus D."/>
            <person name="Bostan H."/>
            <person name="Rolling W."/>
            <person name="Curaba J."/>
            <person name="Simon P."/>
        </authorList>
    </citation>
    <scope>NUCLEOTIDE SEQUENCE</scope>
    <source>
        <tissue evidence="5">Leaf</tissue>
    </source>
</reference>
<protein>
    <recommendedName>
        <fullName evidence="3">DC1 domain-containing protein</fullName>
    </recommendedName>
</protein>
<keyword evidence="1" id="KW-0677">Repeat</keyword>
<keyword evidence="6" id="KW-1185">Reference proteome</keyword>
<dbReference type="PANTHER" id="PTHR47841:SF7">
    <property type="entry name" value="CYSTEINE_HISTIDINE-RICH C1 DOMAIN PROTEIN"/>
    <property type="match status" value="1"/>
</dbReference>
<dbReference type="EMBL" id="LNRQ01000007">
    <property type="protein sequence ID" value="KZM88810.1"/>
    <property type="molecule type" value="Genomic_DNA"/>
</dbReference>
<gene>
    <name evidence="4" type="ORF">DCAR_025885</name>
    <name evidence="5" type="ORF">DCAR_0729736</name>
</gene>
<evidence type="ECO:0000256" key="2">
    <source>
        <dbReference type="SAM" id="MobiDB-lite"/>
    </source>
</evidence>
<accession>A0A161ZQR2</accession>
<evidence type="ECO:0000313" key="4">
    <source>
        <dbReference type="EMBL" id="KZM88810.1"/>
    </source>
</evidence>
<feature type="region of interest" description="Disordered" evidence="2">
    <location>
        <begin position="254"/>
        <end position="277"/>
    </location>
</feature>
<reference evidence="4" key="1">
    <citation type="journal article" date="2016" name="Nat. Genet.">
        <title>A high-quality carrot genome assembly provides new insights into carotenoid accumulation and asterid genome evolution.</title>
        <authorList>
            <person name="Iorizzo M."/>
            <person name="Ellison S."/>
            <person name="Senalik D."/>
            <person name="Zeng P."/>
            <person name="Satapoomin P."/>
            <person name="Huang J."/>
            <person name="Bowman M."/>
            <person name="Iovene M."/>
            <person name="Sanseverino W."/>
            <person name="Cavagnaro P."/>
            <person name="Yildiz M."/>
            <person name="Macko-Podgorni A."/>
            <person name="Moranska E."/>
            <person name="Grzebelus E."/>
            <person name="Grzebelus D."/>
            <person name="Ashrafi H."/>
            <person name="Zheng Z."/>
            <person name="Cheng S."/>
            <person name="Spooner D."/>
            <person name="Van Deynze A."/>
            <person name="Simon P."/>
        </authorList>
    </citation>
    <scope>NUCLEOTIDE SEQUENCE [LARGE SCALE GENOMIC DNA]</scope>
    <source>
        <tissue evidence="4">Leaf</tissue>
    </source>
</reference>
<dbReference type="STRING" id="79200.A0A161ZQR2"/>
<evidence type="ECO:0000313" key="5">
    <source>
        <dbReference type="EMBL" id="WOH10269.1"/>
    </source>
</evidence>
<dbReference type="OrthoDB" id="945197at2759"/>
<dbReference type="AlphaFoldDB" id="A0A161ZQR2"/>
<dbReference type="InterPro" id="IPR046349">
    <property type="entry name" value="C1-like_sf"/>
</dbReference>
<dbReference type="InterPro" id="IPR004146">
    <property type="entry name" value="DC1"/>
</dbReference>
<evidence type="ECO:0000256" key="1">
    <source>
        <dbReference type="ARBA" id="ARBA00022737"/>
    </source>
</evidence>
<dbReference type="Pfam" id="PF03107">
    <property type="entry name" value="C1_2"/>
    <property type="match status" value="1"/>
</dbReference>
<evidence type="ECO:0000259" key="3">
    <source>
        <dbReference type="Pfam" id="PF03107"/>
    </source>
</evidence>
<dbReference type="OMA" id="HECHGCK"/>
<feature type="compositionally biased region" description="Low complexity" evidence="2">
    <location>
        <begin position="262"/>
        <end position="275"/>
    </location>
</feature>
<sequence>MFPRSHFMHQGHPLLQGINTEGYLCGGCKTSGYGLNFGCTPCNFHMHEFCSNCPKILSSFLHPGHPLSLTISSPQNTAPPGICDVCEDTVEGLYYCCQTCHFNVHPLCTQFPRSLPRPHAVHSLHHLMFQKPYKDAPCHVCGAVCNSWNWRYRCGHCDGFDVHLQCLAKPHNKITRPQPPYRPLFANVQTTSPYGGVPHGIYAHQPNNLYGQMPVGAPLNMNSSIVYNPDHPFNGVPCNTNTCSTCNQAPFHSNSQHTHIHQAPAQAEAAPAQGQGRRRLGREIFHILTSVTNGVVSSLLADAIS</sequence>
<dbReference type="Gramene" id="KZM88810">
    <property type="protein sequence ID" value="KZM88810"/>
    <property type="gene ID" value="DCAR_025885"/>
</dbReference>
<dbReference type="Proteomes" id="UP000077755">
    <property type="component" value="Chromosome 7"/>
</dbReference>
<dbReference type="PANTHER" id="PTHR47841">
    <property type="entry name" value="DIACYLGLYCEROL KINASE THETA-LIKE-RELATED"/>
    <property type="match status" value="1"/>
</dbReference>
<feature type="domain" description="DC1" evidence="3">
    <location>
        <begin position="60"/>
        <end position="108"/>
    </location>
</feature>
<name>A0A161ZQR2_DAUCS</name>